<gene>
    <name evidence="1" type="ORF">SAMN02746091_00832</name>
</gene>
<dbReference type="RefSeq" id="WP_051350675.1">
    <property type="nucleotide sequence ID" value="NZ_FQVG01000010.1"/>
</dbReference>
<reference evidence="2" key="1">
    <citation type="submission" date="2016-11" db="EMBL/GenBank/DDBJ databases">
        <authorList>
            <person name="Varghese N."/>
            <person name="Submissions S."/>
        </authorList>
    </citation>
    <scope>NUCLEOTIDE SEQUENCE [LARGE SCALE GENOMIC DNA]</scope>
    <source>
        <strain evidence="2">DSM 10124</strain>
    </source>
</reference>
<evidence type="ECO:0000313" key="1">
    <source>
        <dbReference type="EMBL" id="SHE64793.1"/>
    </source>
</evidence>
<dbReference type="Gene3D" id="3.40.50.300">
    <property type="entry name" value="P-loop containing nucleotide triphosphate hydrolases"/>
    <property type="match status" value="1"/>
</dbReference>
<protein>
    <recommendedName>
        <fullName evidence="3">Twitching motility protein PilT</fullName>
    </recommendedName>
</protein>
<dbReference type="SUPFAM" id="SSF52540">
    <property type="entry name" value="P-loop containing nucleoside triphosphate hydrolases"/>
    <property type="match status" value="1"/>
</dbReference>
<sequence length="135" mass="14931">MVHVLTGDKGAGKTKKLISMANELVQDAKGHVVYVSNSSEGMYQLSSKIRLVNISDFPISSYESFIGFLYGMISEDYDIETIFIDNLNAIISNDDIVRFFADAKKFAENNAIKFVVGAKCENVAQEGLNVEYMAV</sequence>
<organism evidence="1 2">
    <name type="scientific">Caloramator proteoclasticus DSM 10124</name>
    <dbReference type="NCBI Taxonomy" id="1121262"/>
    <lineage>
        <taxon>Bacteria</taxon>
        <taxon>Bacillati</taxon>
        <taxon>Bacillota</taxon>
        <taxon>Clostridia</taxon>
        <taxon>Eubacteriales</taxon>
        <taxon>Clostridiaceae</taxon>
        <taxon>Caloramator</taxon>
    </lineage>
</organism>
<dbReference type="EMBL" id="FQVG01000010">
    <property type="protein sequence ID" value="SHE64793.1"/>
    <property type="molecule type" value="Genomic_DNA"/>
</dbReference>
<evidence type="ECO:0008006" key="3">
    <source>
        <dbReference type="Google" id="ProtNLM"/>
    </source>
</evidence>
<dbReference type="AlphaFoldDB" id="A0A1M4V7E8"/>
<dbReference type="Proteomes" id="UP000184423">
    <property type="component" value="Unassembled WGS sequence"/>
</dbReference>
<accession>A0A1M4V7E8</accession>
<proteinExistence type="predicted"/>
<dbReference type="InterPro" id="IPR027417">
    <property type="entry name" value="P-loop_NTPase"/>
</dbReference>
<keyword evidence="2" id="KW-1185">Reference proteome</keyword>
<name>A0A1M4V7E8_9CLOT</name>
<evidence type="ECO:0000313" key="2">
    <source>
        <dbReference type="Proteomes" id="UP000184423"/>
    </source>
</evidence>